<dbReference type="InterPro" id="IPR023606">
    <property type="entry name" value="CoA-Trfase_III_dom_1_sf"/>
</dbReference>
<dbReference type="Proteomes" id="UP000548304">
    <property type="component" value="Unassembled WGS sequence"/>
</dbReference>
<evidence type="ECO:0008006" key="3">
    <source>
        <dbReference type="Google" id="ProtNLM"/>
    </source>
</evidence>
<dbReference type="Pfam" id="PF02515">
    <property type="entry name" value="CoA_transf_3"/>
    <property type="match status" value="1"/>
</dbReference>
<organism evidence="1 2">
    <name type="scientific">Actinopolyspora biskrensis</name>
    <dbReference type="NCBI Taxonomy" id="1470178"/>
    <lineage>
        <taxon>Bacteria</taxon>
        <taxon>Bacillati</taxon>
        <taxon>Actinomycetota</taxon>
        <taxon>Actinomycetes</taxon>
        <taxon>Actinopolysporales</taxon>
        <taxon>Actinopolysporaceae</taxon>
        <taxon>Actinopolyspora</taxon>
    </lineage>
</organism>
<dbReference type="EMBL" id="JACBYW010000001">
    <property type="protein sequence ID" value="NYH77477.1"/>
    <property type="molecule type" value="Genomic_DNA"/>
</dbReference>
<dbReference type="Gene3D" id="3.40.50.10540">
    <property type="entry name" value="Crotonobetainyl-coa:carnitine coa-transferase, domain 1"/>
    <property type="match status" value="1"/>
</dbReference>
<dbReference type="AlphaFoldDB" id="A0A852Z522"/>
<gene>
    <name evidence="1" type="ORF">FHR84_000791</name>
</gene>
<evidence type="ECO:0000313" key="1">
    <source>
        <dbReference type="EMBL" id="NYH77477.1"/>
    </source>
</evidence>
<keyword evidence="2" id="KW-1185">Reference proteome</keyword>
<dbReference type="RefSeq" id="WP_179534006.1">
    <property type="nucleotide sequence ID" value="NZ_JACBYW010000001.1"/>
</dbReference>
<comment type="caution">
    <text evidence="1">The sequence shown here is derived from an EMBL/GenBank/DDBJ whole genome shotgun (WGS) entry which is preliminary data.</text>
</comment>
<name>A0A852Z522_9ACTN</name>
<evidence type="ECO:0000313" key="2">
    <source>
        <dbReference type="Proteomes" id="UP000548304"/>
    </source>
</evidence>
<dbReference type="SUPFAM" id="SSF89796">
    <property type="entry name" value="CoA-transferase family III (CaiB/BaiF)"/>
    <property type="match status" value="1"/>
</dbReference>
<dbReference type="GO" id="GO:0003824">
    <property type="term" value="F:catalytic activity"/>
    <property type="evidence" value="ECO:0007669"/>
    <property type="project" value="InterPro"/>
</dbReference>
<sequence>MTRVLELGSYVLPAYAGMILAEQGYEVTKWTNPAGHPDPIQGLHRGDELWSWINHDKNLRPAHAREVIDLSPGDVDMVIDNFRSSAWQRWGLDPATEAARLRVPWVSMRDEFDERSFDAVAQARAVLEHGSYQPYYLGDTSGGLWLAYKAVVLSHQATSGHHVLRQASCLAKLVEGELVVPAARSDGQPAWDPPGTYGSHGDGVRVIYRGEPVTEPARDHAWKLTHLHHDGTGRIVI</sequence>
<reference evidence="1 2" key="1">
    <citation type="submission" date="2020-07" db="EMBL/GenBank/DDBJ databases">
        <title>Genomic Encyclopedia of Type Strains, Phase III (KMG-III): the genomes of soil and plant-associated and newly described type strains.</title>
        <authorList>
            <person name="Whitman W."/>
        </authorList>
    </citation>
    <scope>NUCLEOTIDE SEQUENCE [LARGE SCALE GENOMIC DNA]</scope>
    <source>
        <strain evidence="1 2">CECT 8576</strain>
    </source>
</reference>
<proteinExistence type="predicted"/>
<protein>
    <recommendedName>
        <fullName evidence="3">CoA-transferase family III</fullName>
    </recommendedName>
</protein>
<dbReference type="InterPro" id="IPR003673">
    <property type="entry name" value="CoA-Trfase_fam_III"/>
</dbReference>
<accession>A0A852Z522</accession>